<reference evidence="4" key="3">
    <citation type="submission" date="2018-08" db="UniProtKB">
        <authorList>
            <consortium name="EnsemblPlants"/>
        </authorList>
    </citation>
    <scope>IDENTIFICATION</scope>
    <source>
        <strain evidence="4">cv. Bd21</strain>
    </source>
</reference>
<dbReference type="InParanoid" id="A0A0Q3EB87"/>
<evidence type="ECO:0000313" key="5">
    <source>
        <dbReference type="Proteomes" id="UP000008810"/>
    </source>
</evidence>
<dbReference type="Proteomes" id="UP000008810">
    <property type="component" value="Chromosome 5"/>
</dbReference>
<evidence type="ECO:0000256" key="1">
    <source>
        <dbReference type="SAM" id="MobiDB-lite"/>
    </source>
</evidence>
<name>A0A0Q3EB87_BRADI</name>
<dbReference type="EnsemblPlants" id="KQJ83628">
    <property type="protein sequence ID" value="KQJ83628"/>
    <property type="gene ID" value="BRADI_5g15897v3"/>
</dbReference>
<protein>
    <submittedName>
        <fullName evidence="3 4">Uncharacterized protein</fullName>
    </submittedName>
</protein>
<reference evidence="3 4" key="1">
    <citation type="journal article" date="2010" name="Nature">
        <title>Genome sequencing and analysis of the model grass Brachypodium distachyon.</title>
        <authorList>
            <consortium name="International Brachypodium Initiative"/>
        </authorList>
    </citation>
    <scope>NUCLEOTIDE SEQUENCE [LARGE SCALE GENOMIC DNA]</scope>
    <source>
        <strain evidence="3 4">Bd21</strain>
    </source>
</reference>
<dbReference type="Gramene" id="KQJ83628">
    <property type="protein sequence ID" value="KQJ83628"/>
    <property type="gene ID" value="BRADI_5g15897v3"/>
</dbReference>
<feature type="region of interest" description="Disordered" evidence="1">
    <location>
        <begin position="1"/>
        <end position="28"/>
    </location>
</feature>
<keyword evidence="2" id="KW-0812">Transmembrane</keyword>
<reference evidence="3" key="2">
    <citation type="submission" date="2017-06" db="EMBL/GenBank/DDBJ databases">
        <title>WGS assembly of Brachypodium distachyon.</title>
        <authorList>
            <consortium name="The International Brachypodium Initiative"/>
            <person name="Lucas S."/>
            <person name="Harmon-Smith M."/>
            <person name="Lail K."/>
            <person name="Tice H."/>
            <person name="Grimwood J."/>
            <person name="Bruce D."/>
            <person name="Barry K."/>
            <person name="Shu S."/>
            <person name="Lindquist E."/>
            <person name="Wang M."/>
            <person name="Pitluck S."/>
            <person name="Vogel J.P."/>
            <person name="Garvin D.F."/>
            <person name="Mockler T.C."/>
            <person name="Schmutz J."/>
            <person name="Rokhsar D."/>
            <person name="Bevan M.W."/>
        </authorList>
    </citation>
    <scope>NUCLEOTIDE SEQUENCE</scope>
    <source>
        <strain evidence="3">Bd21</strain>
    </source>
</reference>
<accession>A0A0Q3EB87</accession>
<organism evidence="3">
    <name type="scientific">Brachypodium distachyon</name>
    <name type="common">Purple false brome</name>
    <name type="synonym">Trachynia distachya</name>
    <dbReference type="NCBI Taxonomy" id="15368"/>
    <lineage>
        <taxon>Eukaryota</taxon>
        <taxon>Viridiplantae</taxon>
        <taxon>Streptophyta</taxon>
        <taxon>Embryophyta</taxon>
        <taxon>Tracheophyta</taxon>
        <taxon>Spermatophyta</taxon>
        <taxon>Magnoliopsida</taxon>
        <taxon>Liliopsida</taxon>
        <taxon>Poales</taxon>
        <taxon>Poaceae</taxon>
        <taxon>BOP clade</taxon>
        <taxon>Pooideae</taxon>
        <taxon>Stipodae</taxon>
        <taxon>Brachypodieae</taxon>
        <taxon>Brachypodium</taxon>
    </lineage>
</organism>
<evidence type="ECO:0000313" key="4">
    <source>
        <dbReference type="EnsemblPlants" id="KQJ83628"/>
    </source>
</evidence>
<sequence length="194" mass="20502">MSFGSRVPRKAEIGQYPNGPGIVAGDPSVLPATTAGDYPSHRNLAGAPLLSSASPRFLVPRSATPPLYCSGKVGGHGGAGPTIRRSGRHLDLASAVLHHAFPEAGFPPTPPTLWPGSPATIALPPPYGPARRGPLQPWWSFPNNGDRTATITCAWCCRRRLLLGLNLGVLSSLSFTLISMDLVQLVLNSRQENL</sequence>
<dbReference type="EMBL" id="CM000884">
    <property type="protein sequence ID" value="KQJ83628.1"/>
    <property type="molecule type" value="Genomic_DNA"/>
</dbReference>
<dbReference type="AlphaFoldDB" id="A0A0Q3EB87"/>
<feature type="transmembrane region" description="Helical" evidence="2">
    <location>
        <begin position="167"/>
        <end position="187"/>
    </location>
</feature>
<keyword evidence="5" id="KW-1185">Reference proteome</keyword>
<keyword evidence="2" id="KW-0472">Membrane</keyword>
<gene>
    <name evidence="3" type="ORF">BRADI_5g15897v3</name>
</gene>
<evidence type="ECO:0000313" key="3">
    <source>
        <dbReference type="EMBL" id="KQJ83628.1"/>
    </source>
</evidence>
<evidence type="ECO:0000256" key="2">
    <source>
        <dbReference type="SAM" id="Phobius"/>
    </source>
</evidence>
<keyword evidence="2" id="KW-1133">Transmembrane helix</keyword>
<proteinExistence type="predicted"/>